<dbReference type="AlphaFoldDB" id="A0A0F9L5D2"/>
<proteinExistence type="predicted"/>
<evidence type="ECO:0000313" key="1">
    <source>
        <dbReference type="EMBL" id="KKM90019.1"/>
    </source>
</evidence>
<dbReference type="InterPro" id="IPR057118">
    <property type="entry name" value="R1-like"/>
</dbReference>
<comment type="caution">
    <text evidence="1">The sequence shown here is derived from an EMBL/GenBank/DDBJ whole genome shotgun (WGS) entry which is preliminary data.</text>
</comment>
<organism evidence="1">
    <name type="scientific">marine sediment metagenome</name>
    <dbReference type="NCBI Taxonomy" id="412755"/>
    <lineage>
        <taxon>unclassified sequences</taxon>
        <taxon>metagenomes</taxon>
        <taxon>ecological metagenomes</taxon>
    </lineage>
</organism>
<accession>A0A0F9L5D2</accession>
<reference evidence="1" key="1">
    <citation type="journal article" date="2015" name="Nature">
        <title>Complex archaea that bridge the gap between prokaryotes and eukaryotes.</title>
        <authorList>
            <person name="Spang A."/>
            <person name="Saw J.H."/>
            <person name="Jorgensen S.L."/>
            <person name="Zaremba-Niedzwiedzka K."/>
            <person name="Martijn J."/>
            <person name="Lind A.E."/>
            <person name="van Eijk R."/>
            <person name="Schleper C."/>
            <person name="Guy L."/>
            <person name="Ettema T.J."/>
        </authorList>
    </citation>
    <scope>NUCLEOTIDE SEQUENCE</scope>
</reference>
<protein>
    <submittedName>
        <fullName evidence="1">Uncharacterized protein</fullName>
    </submittedName>
</protein>
<dbReference type="EMBL" id="LAZR01006731">
    <property type="protein sequence ID" value="KKM90019.1"/>
    <property type="molecule type" value="Genomic_DNA"/>
</dbReference>
<gene>
    <name evidence="1" type="ORF">LCGC14_1242820</name>
</gene>
<sequence length="345" mass="38521">MIYRTVSSAQIIAKVHRDLKLSRGDWEMDAFEWIGEALEHIGAGVQLEKKGTILTLVSFKASLPIDLVELIDIFYSRSLSQTHQSFTATVAGGSGILSLTINGIAYAESFDSDAETTAANWITTHAATLAALSAPITATVESNTLTLETVNFTDSFTCTDSSTTMTATVVETEAVNNFPDSIKYPPRHSGASIHQGVHTSLRDAQPIFSGESYQLNPDYVHWSEETGYLGISYLAMPLDDNGFPLIPDDQSYRDACFWYITRQLLQSGWKHPVPEIGYLFADEKWQLYCTQARNAANMPDIGTYERFRQTWVRLAPSENLRDAFFEDHDLRNPDYVYGNENVIVD</sequence>
<dbReference type="Pfam" id="PF24228">
    <property type="entry name" value="CrAss_Ring_1"/>
    <property type="match status" value="1"/>
</dbReference>
<name>A0A0F9L5D2_9ZZZZ</name>